<organism evidence="1">
    <name type="scientific">Pyrodinium bahamense</name>
    <dbReference type="NCBI Taxonomy" id="73915"/>
    <lineage>
        <taxon>Eukaryota</taxon>
        <taxon>Sar</taxon>
        <taxon>Alveolata</taxon>
        <taxon>Dinophyceae</taxon>
        <taxon>Gonyaulacales</taxon>
        <taxon>Pyrocystaceae</taxon>
        <taxon>Pyrodinium</taxon>
    </lineage>
</organism>
<proteinExistence type="predicted"/>
<evidence type="ECO:0000313" key="1">
    <source>
        <dbReference type="EMBL" id="CAD8358209.1"/>
    </source>
</evidence>
<dbReference type="EMBL" id="HBEG01022341">
    <property type="protein sequence ID" value="CAD8358209.1"/>
    <property type="molecule type" value="Transcribed_RNA"/>
</dbReference>
<reference evidence="1" key="1">
    <citation type="submission" date="2021-01" db="EMBL/GenBank/DDBJ databases">
        <authorList>
            <person name="Corre E."/>
            <person name="Pelletier E."/>
            <person name="Niang G."/>
            <person name="Scheremetjew M."/>
            <person name="Finn R."/>
            <person name="Kale V."/>
            <person name="Holt S."/>
            <person name="Cochrane G."/>
            <person name="Meng A."/>
            <person name="Brown T."/>
            <person name="Cohen L."/>
        </authorList>
    </citation>
    <scope>NUCLEOTIDE SEQUENCE</scope>
    <source>
        <strain evidence="1">Pbaha01</strain>
    </source>
</reference>
<dbReference type="AlphaFoldDB" id="A0A7S0FH15"/>
<name>A0A7S0FH15_9DINO</name>
<accession>A0A7S0FH15</accession>
<protein>
    <submittedName>
        <fullName evidence="1">Uncharacterized protein</fullName>
    </submittedName>
</protein>
<gene>
    <name evidence="1" type="ORF">PBAH0796_LOCUS13576</name>
</gene>
<sequence length="143" mass="15545">MAAACEITVVSASGDELLPPVQGPVPTSVLKEQVRRPGFTVRLLHGNHELVDGDEVGGARRVTVTAVFQDVLEKVKAICAGGVTIMQCCQECERLCYDAQTDEFYIEFSYAVNGWGSGQRRVSAASALATLEQIPQYAKRLRE</sequence>